<dbReference type="PROSITE" id="PS51318">
    <property type="entry name" value="TAT"/>
    <property type="match status" value="1"/>
</dbReference>
<proteinExistence type="predicted"/>
<evidence type="ECO:0000256" key="1">
    <source>
        <dbReference type="SAM" id="MobiDB-lite"/>
    </source>
</evidence>
<dbReference type="AlphaFoldDB" id="A0A1G9UXT5"/>
<evidence type="ECO:0000313" key="2">
    <source>
        <dbReference type="EMBL" id="SDM64455.1"/>
    </source>
</evidence>
<dbReference type="InterPro" id="IPR006311">
    <property type="entry name" value="TAT_signal"/>
</dbReference>
<accession>A0A1G9UXT5</accession>
<gene>
    <name evidence="2" type="ORF">SAMN05192554_10556</name>
</gene>
<feature type="compositionally biased region" description="Polar residues" evidence="1">
    <location>
        <begin position="37"/>
        <end position="51"/>
    </location>
</feature>
<sequence length="264" mass="27702">MTGTTSRRRLLAVTAAAGVGALAGCTARFDGSDGDGSPTSRPTTAVDPSSLAANGNPASICSAPVVEGIRGIVEPAFASDWSAVDPDNEFVYGEPTLGEERAVIGVVADGAARAYPIDAFWRHEVVNDEFGGPLLVTYCPLCRSGMVASRVVDGEALTFDASGQLWVPPEIHSRSAERGGDVFVAGSRGVPDENESVRNTANLVLYDTATESYWSQLLATAICGPHTGTRLTIRPSTLSTWGQWRAAQPETDVLLPAPHSELSE</sequence>
<feature type="region of interest" description="Disordered" evidence="1">
    <location>
        <begin position="29"/>
        <end position="51"/>
    </location>
</feature>
<dbReference type="PROSITE" id="PS51257">
    <property type="entry name" value="PROKAR_LIPOPROTEIN"/>
    <property type="match status" value="1"/>
</dbReference>
<dbReference type="STRING" id="996166.SAMN05192554_10556"/>
<evidence type="ECO:0000313" key="3">
    <source>
        <dbReference type="Proteomes" id="UP000199370"/>
    </source>
</evidence>
<organism evidence="2 3">
    <name type="scientific">Haloarchaeobius iranensis</name>
    <dbReference type="NCBI Taxonomy" id="996166"/>
    <lineage>
        <taxon>Archaea</taxon>
        <taxon>Methanobacteriati</taxon>
        <taxon>Methanobacteriota</taxon>
        <taxon>Stenosarchaea group</taxon>
        <taxon>Halobacteria</taxon>
        <taxon>Halobacteriales</taxon>
        <taxon>Halorubellaceae</taxon>
        <taxon>Haloarchaeobius</taxon>
    </lineage>
</organism>
<dbReference type="Proteomes" id="UP000199370">
    <property type="component" value="Unassembled WGS sequence"/>
</dbReference>
<protein>
    <recommendedName>
        <fullName evidence="4">DUF3179 domain-containing protein</fullName>
    </recommendedName>
</protein>
<dbReference type="EMBL" id="FNIA01000005">
    <property type="protein sequence ID" value="SDM64455.1"/>
    <property type="molecule type" value="Genomic_DNA"/>
</dbReference>
<dbReference type="RefSeq" id="WP_245707633.1">
    <property type="nucleotide sequence ID" value="NZ_FNIA01000005.1"/>
</dbReference>
<dbReference type="Pfam" id="PF11376">
    <property type="entry name" value="DUF3179"/>
    <property type="match status" value="2"/>
</dbReference>
<name>A0A1G9UXT5_9EURY</name>
<reference evidence="2 3" key="1">
    <citation type="submission" date="2016-10" db="EMBL/GenBank/DDBJ databases">
        <authorList>
            <person name="de Groot N.N."/>
        </authorList>
    </citation>
    <scope>NUCLEOTIDE SEQUENCE [LARGE SCALE GENOMIC DNA]</scope>
    <source>
        <strain evidence="3">EB21,IBRC-M 10013,KCTC 4048</strain>
    </source>
</reference>
<keyword evidence="3" id="KW-1185">Reference proteome</keyword>
<evidence type="ECO:0008006" key="4">
    <source>
        <dbReference type="Google" id="ProtNLM"/>
    </source>
</evidence>
<dbReference type="InterPro" id="IPR021516">
    <property type="entry name" value="DUF3179"/>
</dbReference>